<keyword evidence="4" id="KW-0812">Transmembrane</keyword>
<keyword evidence="4" id="KW-0472">Membrane</keyword>
<evidence type="ECO:0000256" key="1">
    <source>
        <dbReference type="ARBA" id="ARBA00005189"/>
    </source>
</evidence>
<dbReference type="RefSeq" id="WP_121875802.1">
    <property type="nucleotide sequence ID" value="NZ_REFJ01000001.1"/>
</dbReference>
<keyword evidence="7" id="KW-1185">Reference proteome</keyword>
<protein>
    <submittedName>
        <fullName evidence="6">1-acyl-sn-glycerol-3-phosphate acyltransferase</fullName>
    </submittedName>
</protein>
<dbReference type="EMBL" id="REFJ01000001">
    <property type="protein sequence ID" value="RMA82473.1"/>
    <property type="molecule type" value="Genomic_DNA"/>
</dbReference>
<accession>A0A3M0ABD2</accession>
<dbReference type="GO" id="GO:0003841">
    <property type="term" value="F:1-acylglycerol-3-phosphate O-acyltransferase activity"/>
    <property type="evidence" value="ECO:0007669"/>
    <property type="project" value="TreeGrafter"/>
</dbReference>
<keyword evidence="4" id="KW-1133">Transmembrane helix</keyword>
<keyword evidence="3 6" id="KW-0012">Acyltransferase</keyword>
<dbReference type="Proteomes" id="UP000267187">
    <property type="component" value="Unassembled WGS sequence"/>
</dbReference>
<dbReference type="PANTHER" id="PTHR10434:SF66">
    <property type="entry name" value="PHOSPHOLIPID_GLYCEROL ACYLTRANSFERASE DOMAIN-CONTAINING PROTEIN"/>
    <property type="match status" value="1"/>
</dbReference>
<dbReference type="Pfam" id="PF01553">
    <property type="entry name" value="Acyltransferase"/>
    <property type="match status" value="1"/>
</dbReference>
<organism evidence="6 7">
    <name type="scientific">Umboniibacter marinipuniceus</name>
    <dbReference type="NCBI Taxonomy" id="569599"/>
    <lineage>
        <taxon>Bacteria</taxon>
        <taxon>Pseudomonadati</taxon>
        <taxon>Pseudomonadota</taxon>
        <taxon>Gammaproteobacteria</taxon>
        <taxon>Cellvibrionales</taxon>
        <taxon>Cellvibrionaceae</taxon>
        <taxon>Umboniibacter</taxon>
    </lineage>
</organism>
<dbReference type="InterPro" id="IPR002123">
    <property type="entry name" value="Plipid/glycerol_acylTrfase"/>
</dbReference>
<evidence type="ECO:0000259" key="5">
    <source>
        <dbReference type="SMART" id="SM00563"/>
    </source>
</evidence>
<dbReference type="OrthoDB" id="9808424at2"/>
<evidence type="ECO:0000256" key="2">
    <source>
        <dbReference type="ARBA" id="ARBA00022679"/>
    </source>
</evidence>
<evidence type="ECO:0000313" key="6">
    <source>
        <dbReference type="EMBL" id="RMA82473.1"/>
    </source>
</evidence>
<dbReference type="PANTHER" id="PTHR10434">
    <property type="entry name" value="1-ACYL-SN-GLYCEROL-3-PHOSPHATE ACYLTRANSFERASE"/>
    <property type="match status" value="1"/>
</dbReference>
<sequence length="266" mass="29956">MTKALNGPSTFRYQVFFVVATALGFVSFGLGAILLSLWVLLLRVVIRNPDRRVRWSRYAISRGFAVLVRYMQLAGSVDIRWKNWSSMEADITQGGVLIANHPSLIDVVMMIARIPNANCIVKKKLWNNPFVGLLVRACGFIPNDGRPEMLDECRQAIARGEVIIIYPEGSRTSSMKAMTLSRGAANIAILAGVPVLMLTIQRTTPFLTKEVHWNNLPTVAPGFLLSYEGRWELAPYDDLPRAKAARQLTADWLKFYTDRGDKWDRN</sequence>
<feature type="transmembrane region" description="Helical" evidence="4">
    <location>
        <begin position="15"/>
        <end position="46"/>
    </location>
</feature>
<keyword evidence="2 6" id="KW-0808">Transferase</keyword>
<comment type="caution">
    <text evidence="6">The sequence shown here is derived from an EMBL/GenBank/DDBJ whole genome shotgun (WGS) entry which is preliminary data.</text>
</comment>
<proteinExistence type="predicted"/>
<name>A0A3M0ABD2_9GAMM</name>
<evidence type="ECO:0000313" key="7">
    <source>
        <dbReference type="Proteomes" id="UP000267187"/>
    </source>
</evidence>
<evidence type="ECO:0000256" key="3">
    <source>
        <dbReference type="ARBA" id="ARBA00023315"/>
    </source>
</evidence>
<dbReference type="GO" id="GO:0006654">
    <property type="term" value="P:phosphatidic acid biosynthetic process"/>
    <property type="evidence" value="ECO:0007669"/>
    <property type="project" value="TreeGrafter"/>
</dbReference>
<feature type="transmembrane region" description="Helical" evidence="4">
    <location>
        <begin position="180"/>
        <end position="200"/>
    </location>
</feature>
<evidence type="ECO:0000256" key="4">
    <source>
        <dbReference type="SAM" id="Phobius"/>
    </source>
</evidence>
<dbReference type="AlphaFoldDB" id="A0A3M0ABD2"/>
<gene>
    <name evidence="6" type="ORF">DFR27_0422</name>
</gene>
<feature type="domain" description="Phospholipid/glycerol acyltransferase" evidence="5">
    <location>
        <begin position="95"/>
        <end position="203"/>
    </location>
</feature>
<reference evidence="6 7" key="1">
    <citation type="submission" date="2018-10" db="EMBL/GenBank/DDBJ databases">
        <title>Genomic Encyclopedia of Type Strains, Phase IV (KMG-IV): sequencing the most valuable type-strain genomes for metagenomic binning, comparative biology and taxonomic classification.</title>
        <authorList>
            <person name="Goeker M."/>
        </authorList>
    </citation>
    <scope>NUCLEOTIDE SEQUENCE [LARGE SCALE GENOMIC DNA]</scope>
    <source>
        <strain evidence="6 7">DSM 25080</strain>
    </source>
</reference>
<comment type="pathway">
    <text evidence="1">Lipid metabolism.</text>
</comment>
<dbReference type="SMART" id="SM00563">
    <property type="entry name" value="PlsC"/>
    <property type="match status" value="1"/>
</dbReference>
<dbReference type="CDD" id="cd07989">
    <property type="entry name" value="LPLAT_AGPAT-like"/>
    <property type="match status" value="1"/>
</dbReference>
<dbReference type="SUPFAM" id="SSF69593">
    <property type="entry name" value="Glycerol-3-phosphate (1)-acyltransferase"/>
    <property type="match status" value="1"/>
</dbReference>